<comment type="caution">
    <text evidence="1">The sequence shown here is derived from an EMBL/GenBank/DDBJ whole genome shotgun (WGS) entry which is preliminary data.</text>
</comment>
<evidence type="ECO:0008006" key="3">
    <source>
        <dbReference type="Google" id="ProtNLM"/>
    </source>
</evidence>
<gene>
    <name evidence="1" type="ORF">T459_19301</name>
</gene>
<dbReference type="EMBL" id="AYRZ02000007">
    <property type="protein sequence ID" value="PHT75779.1"/>
    <property type="molecule type" value="Genomic_DNA"/>
</dbReference>
<reference evidence="1 2" key="2">
    <citation type="journal article" date="2017" name="Genome Biol.">
        <title>New reference genome sequences of hot pepper reveal the massive evolution of plant disease-resistance genes by retroduplication.</title>
        <authorList>
            <person name="Kim S."/>
            <person name="Park J."/>
            <person name="Yeom S.I."/>
            <person name="Kim Y.M."/>
            <person name="Seo E."/>
            <person name="Kim K.T."/>
            <person name="Kim M.S."/>
            <person name="Lee J.M."/>
            <person name="Cheong K."/>
            <person name="Shin H.S."/>
            <person name="Kim S.B."/>
            <person name="Han K."/>
            <person name="Lee J."/>
            <person name="Park M."/>
            <person name="Lee H.A."/>
            <person name="Lee H.Y."/>
            <person name="Lee Y."/>
            <person name="Oh S."/>
            <person name="Lee J.H."/>
            <person name="Choi E."/>
            <person name="Choi E."/>
            <person name="Lee S.E."/>
            <person name="Jeon J."/>
            <person name="Kim H."/>
            <person name="Choi G."/>
            <person name="Song H."/>
            <person name="Lee J."/>
            <person name="Lee S.C."/>
            <person name="Kwon J.K."/>
            <person name="Lee H.Y."/>
            <person name="Koo N."/>
            <person name="Hong Y."/>
            <person name="Kim R.W."/>
            <person name="Kang W.H."/>
            <person name="Huh J.H."/>
            <person name="Kang B.C."/>
            <person name="Yang T.J."/>
            <person name="Lee Y.H."/>
            <person name="Bennetzen J.L."/>
            <person name="Choi D."/>
        </authorList>
    </citation>
    <scope>NUCLEOTIDE SEQUENCE [LARGE SCALE GENOMIC DNA]</scope>
    <source>
        <strain evidence="2">cv. CM334</strain>
    </source>
</reference>
<evidence type="ECO:0000313" key="2">
    <source>
        <dbReference type="Proteomes" id="UP000222542"/>
    </source>
</evidence>
<dbReference type="PANTHER" id="PTHR33022:SF13">
    <property type="entry name" value="UBIQUITIN-LIKE PROTEASE FAMILY PROFILE DOMAIN-CONTAINING PROTEIN"/>
    <property type="match status" value="1"/>
</dbReference>
<accession>A0A2G2Z1B2</accession>
<dbReference type="PANTHER" id="PTHR33022">
    <property type="entry name" value="DUF1985 DOMAIN-CONTAINING PROTEIN"/>
    <property type="match status" value="1"/>
</dbReference>
<dbReference type="Proteomes" id="UP000222542">
    <property type="component" value="Unassembled WGS sequence"/>
</dbReference>
<evidence type="ECO:0000313" key="1">
    <source>
        <dbReference type="EMBL" id="PHT75779.1"/>
    </source>
</evidence>
<sequence length="74" mass="8693">MRTDWANLNAYKDKMSQRIQLVNQHPFKVEYVQNISQQECDSLNYGVFVVGYAEYLSRAMDVPSVGFEAEYHRI</sequence>
<name>A0A2G2Z1B2_CAPAN</name>
<reference evidence="1 2" key="1">
    <citation type="journal article" date="2014" name="Nat. Genet.">
        <title>Genome sequence of the hot pepper provides insights into the evolution of pungency in Capsicum species.</title>
        <authorList>
            <person name="Kim S."/>
            <person name="Park M."/>
            <person name="Yeom S.I."/>
            <person name="Kim Y.M."/>
            <person name="Lee J.M."/>
            <person name="Lee H.A."/>
            <person name="Seo E."/>
            <person name="Choi J."/>
            <person name="Cheong K."/>
            <person name="Kim K.T."/>
            <person name="Jung K."/>
            <person name="Lee G.W."/>
            <person name="Oh S.K."/>
            <person name="Bae C."/>
            <person name="Kim S.B."/>
            <person name="Lee H.Y."/>
            <person name="Kim S.Y."/>
            <person name="Kim M.S."/>
            <person name="Kang B.C."/>
            <person name="Jo Y.D."/>
            <person name="Yang H.B."/>
            <person name="Jeong H.J."/>
            <person name="Kang W.H."/>
            <person name="Kwon J.K."/>
            <person name="Shin C."/>
            <person name="Lim J.Y."/>
            <person name="Park J.H."/>
            <person name="Huh J.H."/>
            <person name="Kim J.S."/>
            <person name="Kim B.D."/>
            <person name="Cohen O."/>
            <person name="Paran I."/>
            <person name="Suh M.C."/>
            <person name="Lee S.B."/>
            <person name="Kim Y.K."/>
            <person name="Shin Y."/>
            <person name="Noh S.J."/>
            <person name="Park J."/>
            <person name="Seo Y.S."/>
            <person name="Kwon S.Y."/>
            <person name="Kim H.A."/>
            <person name="Park J.M."/>
            <person name="Kim H.J."/>
            <person name="Choi S.B."/>
            <person name="Bosland P.W."/>
            <person name="Reeves G."/>
            <person name="Jo S.H."/>
            <person name="Lee B.W."/>
            <person name="Cho H.T."/>
            <person name="Choi H.S."/>
            <person name="Lee M.S."/>
            <person name="Yu Y."/>
            <person name="Do Choi Y."/>
            <person name="Park B.S."/>
            <person name="van Deynze A."/>
            <person name="Ashrafi H."/>
            <person name="Hill T."/>
            <person name="Kim W.T."/>
            <person name="Pai H.S."/>
            <person name="Ahn H.K."/>
            <person name="Yeam I."/>
            <person name="Giovannoni J.J."/>
            <person name="Rose J.K."/>
            <person name="Sorensen I."/>
            <person name="Lee S.J."/>
            <person name="Kim R.W."/>
            <person name="Choi I.Y."/>
            <person name="Choi B.S."/>
            <person name="Lim J.S."/>
            <person name="Lee Y.H."/>
            <person name="Choi D."/>
        </authorList>
    </citation>
    <scope>NUCLEOTIDE SEQUENCE [LARGE SCALE GENOMIC DNA]</scope>
    <source>
        <strain evidence="2">cv. CM334</strain>
    </source>
</reference>
<protein>
    <recommendedName>
        <fullName evidence="3">Ubiquitin-like protease family profile domain-containing protein</fullName>
    </recommendedName>
</protein>
<organism evidence="1 2">
    <name type="scientific">Capsicum annuum</name>
    <name type="common">Capsicum pepper</name>
    <dbReference type="NCBI Taxonomy" id="4072"/>
    <lineage>
        <taxon>Eukaryota</taxon>
        <taxon>Viridiplantae</taxon>
        <taxon>Streptophyta</taxon>
        <taxon>Embryophyta</taxon>
        <taxon>Tracheophyta</taxon>
        <taxon>Spermatophyta</taxon>
        <taxon>Magnoliopsida</taxon>
        <taxon>eudicotyledons</taxon>
        <taxon>Gunneridae</taxon>
        <taxon>Pentapetalae</taxon>
        <taxon>asterids</taxon>
        <taxon>lamiids</taxon>
        <taxon>Solanales</taxon>
        <taxon>Solanaceae</taxon>
        <taxon>Solanoideae</taxon>
        <taxon>Capsiceae</taxon>
        <taxon>Capsicum</taxon>
    </lineage>
</organism>
<dbReference type="Gramene" id="PHT75779">
    <property type="protein sequence ID" value="PHT75779"/>
    <property type="gene ID" value="T459_19301"/>
</dbReference>
<keyword evidence="2" id="KW-1185">Reference proteome</keyword>
<dbReference type="AlphaFoldDB" id="A0A2G2Z1B2"/>
<proteinExistence type="predicted"/>